<dbReference type="GO" id="GO:0015937">
    <property type="term" value="P:coenzyme A biosynthetic process"/>
    <property type="evidence" value="ECO:0007669"/>
    <property type="project" value="UniProtKB-UniRule"/>
</dbReference>
<evidence type="ECO:0000256" key="3">
    <source>
        <dbReference type="ARBA" id="ARBA00022679"/>
    </source>
</evidence>
<name>A0A6V7RG53_9STAP</name>
<keyword evidence="6 8" id="KW-0067">ATP-binding</keyword>
<evidence type="ECO:0000256" key="1">
    <source>
        <dbReference type="ARBA" id="ARBA00009018"/>
    </source>
</evidence>
<gene>
    <name evidence="8 10" type="primary">coaE</name>
    <name evidence="10" type="ORF">JEODO184_01060</name>
</gene>
<dbReference type="PANTHER" id="PTHR10695">
    <property type="entry name" value="DEPHOSPHO-COA KINASE-RELATED"/>
    <property type="match status" value="1"/>
</dbReference>
<keyword evidence="7 8" id="KW-0173">Coenzyme A biosynthesis</keyword>
<dbReference type="GO" id="GO:0005524">
    <property type="term" value="F:ATP binding"/>
    <property type="evidence" value="ECO:0007669"/>
    <property type="project" value="UniProtKB-UniRule"/>
</dbReference>
<feature type="binding site" evidence="8">
    <location>
        <begin position="12"/>
        <end position="17"/>
    </location>
    <ligand>
        <name>ATP</name>
        <dbReference type="ChEBI" id="CHEBI:30616"/>
    </ligand>
</feature>
<reference evidence="10 11" key="1">
    <citation type="submission" date="2020-07" db="EMBL/GenBank/DDBJ databases">
        <authorList>
            <person name="Criscuolo A."/>
        </authorList>
    </citation>
    <scope>NUCLEOTIDE SEQUENCE [LARGE SCALE GENOMIC DNA]</scope>
    <source>
        <strain evidence="10">CIP111649</strain>
    </source>
</reference>
<dbReference type="Proteomes" id="UP000589351">
    <property type="component" value="Unassembled WGS sequence"/>
</dbReference>
<keyword evidence="5 8" id="KW-0418">Kinase</keyword>
<comment type="catalytic activity">
    <reaction evidence="8">
        <text>3'-dephospho-CoA + ATP = ADP + CoA + H(+)</text>
        <dbReference type="Rhea" id="RHEA:18245"/>
        <dbReference type="ChEBI" id="CHEBI:15378"/>
        <dbReference type="ChEBI" id="CHEBI:30616"/>
        <dbReference type="ChEBI" id="CHEBI:57287"/>
        <dbReference type="ChEBI" id="CHEBI:57328"/>
        <dbReference type="ChEBI" id="CHEBI:456216"/>
        <dbReference type="EC" id="2.7.1.24"/>
    </reaction>
</comment>
<dbReference type="CDD" id="cd02022">
    <property type="entry name" value="DPCK"/>
    <property type="match status" value="1"/>
</dbReference>
<comment type="function">
    <text evidence="8">Catalyzes the phosphorylation of the 3'-hydroxyl group of dephosphocoenzyme A to form coenzyme A.</text>
</comment>
<evidence type="ECO:0000256" key="8">
    <source>
        <dbReference type="HAMAP-Rule" id="MF_00376"/>
    </source>
</evidence>
<comment type="similarity">
    <text evidence="1 8">Belongs to the CoaE family.</text>
</comment>
<evidence type="ECO:0000256" key="9">
    <source>
        <dbReference type="NCBIfam" id="TIGR00152"/>
    </source>
</evidence>
<organism evidence="10 11">
    <name type="scientific">Jeotgalicoccus meleagridis</name>
    <dbReference type="NCBI Taxonomy" id="2759181"/>
    <lineage>
        <taxon>Bacteria</taxon>
        <taxon>Bacillati</taxon>
        <taxon>Bacillota</taxon>
        <taxon>Bacilli</taxon>
        <taxon>Bacillales</taxon>
        <taxon>Staphylococcaceae</taxon>
        <taxon>Jeotgalicoccus</taxon>
    </lineage>
</organism>
<sequence length="197" mass="22227">MNKVIGLTGGIASGKTTVSNYLKDQGFVVLDADEYSRKTTAKDGPAIPQIVEAFGQDILDEDGNLNRAKLGQIIFNDKSKRQILNEIVHPLIRQMMNADQEKYIKEGHVFLDIPLLFENGLDKNCDLIITVYVDEKVQMERLQARNNLSSEEAKSRIDSQMSLLEKKNMSDIVFDNNGDLPSLYKQVDKFANELKSM</sequence>
<dbReference type="InterPro" id="IPR001977">
    <property type="entry name" value="Depp_CoAkinase"/>
</dbReference>
<dbReference type="GO" id="GO:0004140">
    <property type="term" value="F:dephospho-CoA kinase activity"/>
    <property type="evidence" value="ECO:0007669"/>
    <property type="project" value="UniProtKB-UniRule"/>
</dbReference>
<evidence type="ECO:0000313" key="10">
    <source>
        <dbReference type="EMBL" id="CAD2076868.1"/>
    </source>
</evidence>
<keyword evidence="11" id="KW-1185">Reference proteome</keyword>
<dbReference type="InterPro" id="IPR027417">
    <property type="entry name" value="P-loop_NTPase"/>
</dbReference>
<comment type="pathway">
    <text evidence="8">Cofactor biosynthesis; coenzyme A biosynthesis; CoA from (R)-pantothenate: step 5/5.</text>
</comment>
<dbReference type="PANTHER" id="PTHR10695:SF46">
    <property type="entry name" value="BIFUNCTIONAL COENZYME A SYNTHASE-RELATED"/>
    <property type="match status" value="1"/>
</dbReference>
<dbReference type="HAMAP" id="MF_00376">
    <property type="entry name" value="Dephospho_CoA_kinase"/>
    <property type="match status" value="1"/>
</dbReference>
<keyword evidence="3 8" id="KW-0808">Transferase</keyword>
<protein>
    <recommendedName>
        <fullName evidence="8 9">Dephospho-CoA kinase</fullName>
        <ecNumber evidence="8 9">2.7.1.24</ecNumber>
    </recommendedName>
    <alternativeName>
        <fullName evidence="8">Dephosphocoenzyme A kinase</fullName>
    </alternativeName>
</protein>
<dbReference type="RefSeq" id="WP_185125592.1">
    <property type="nucleotide sequence ID" value="NZ_CAJEWD010000007.1"/>
</dbReference>
<evidence type="ECO:0000256" key="7">
    <source>
        <dbReference type="ARBA" id="ARBA00022993"/>
    </source>
</evidence>
<evidence type="ECO:0000256" key="6">
    <source>
        <dbReference type="ARBA" id="ARBA00022840"/>
    </source>
</evidence>
<keyword evidence="4 8" id="KW-0547">Nucleotide-binding</keyword>
<comment type="caution">
    <text evidence="10">The sequence shown here is derived from an EMBL/GenBank/DDBJ whole genome shotgun (WGS) entry which is preliminary data.</text>
</comment>
<evidence type="ECO:0000256" key="4">
    <source>
        <dbReference type="ARBA" id="ARBA00022741"/>
    </source>
</evidence>
<dbReference type="Gene3D" id="3.40.50.300">
    <property type="entry name" value="P-loop containing nucleotide triphosphate hydrolases"/>
    <property type="match status" value="1"/>
</dbReference>
<comment type="subcellular location">
    <subcellularLocation>
        <location evidence="8">Cytoplasm</location>
    </subcellularLocation>
</comment>
<evidence type="ECO:0000256" key="5">
    <source>
        <dbReference type="ARBA" id="ARBA00022777"/>
    </source>
</evidence>
<dbReference type="GO" id="GO:0005737">
    <property type="term" value="C:cytoplasm"/>
    <property type="evidence" value="ECO:0007669"/>
    <property type="project" value="UniProtKB-SubCell"/>
</dbReference>
<dbReference type="SUPFAM" id="SSF52540">
    <property type="entry name" value="P-loop containing nucleoside triphosphate hydrolases"/>
    <property type="match status" value="1"/>
</dbReference>
<dbReference type="UniPathway" id="UPA00241">
    <property type="reaction ID" value="UER00356"/>
</dbReference>
<dbReference type="Pfam" id="PF01121">
    <property type="entry name" value="CoaE"/>
    <property type="match status" value="1"/>
</dbReference>
<dbReference type="AlphaFoldDB" id="A0A6V7RG53"/>
<dbReference type="PROSITE" id="PS51219">
    <property type="entry name" value="DPCK"/>
    <property type="match status" value="1"/>
</dbReference>
<dbReference type="NCBIfam" id="TIGR00152">
    <property type="entry name" value="dephospho-CoA kinase"/>
    <property type="match status" value="1"/>
</dbReference>
<evidence type="ECO:0000313" key="11">
    <source>
        <dbReference type="Proteomes" id="UP000589351"/>
    </source>
</evidence>
<dbReference type="EC" id="2.7.1.24" evidence="8 9"/>
<keyword evidence="2 8" id="KW-0963">Cytoplasm</keyword>
<evidence type="ECO:0000256" key="2">
    <source>
        <dbReference type="ARBA" id="ARBA00022490"/>
    </source>
</evidence>
<proteinExistence type="inferred from homology"/>
<dbReference type="FunFam" id="3.40.50.300:FF:000991">
    <property type="entry name" value="Dephospho-CoA kinase"/>
    <property type="match status" value="1"/>
</dbReference>
<accession>A0A6V7RG53</accession>
<dbReference type="EMBL" id="CAJEWD010000007">
    <property type="protein sequence ID" value="CAD2076868.1"/>
    <property type="molecule type" value="Genomic_DNA"/>
</dbReference>